<dbReference type="InterPro" id="IPR008949">
    <property type="entry name" value="Isoprenoid_synthase_dom_sf"/>
</dbReference>
<gene>
    <name evidence="1" type="ORF">Clacol_007879</name>
</gene>
<evidence type="ECO:0008006" key="3">
    <source>
        <dbReference type="Google" id="ProtNLM"/>
    </source>
</evidence>
<protein>
    <recommendedName>
        <fullName evidence="3">Terpenoid synthase</fullName>
    </recommendedName>
</protein>
<sequence>MSTALLSRYLLNDQQKSISLMRSPPEVGGENSDPFELIRYIIRNFVRHASRYGSLHFDPPPTDELEAKVLNKIKELNIDLLSVQRWLTWSCQVAEGLYPFHPTDLKVLIVICNLVIFHIDDTLAKTPEVLHTFQPNLLNGISQSDPILECLSKVLIPRMWKYYHPLAANEIAIGFYEFIQDGIYTLAPEFPEYVRLKSDASAQYAYWLFYHPDRPDVSPYLQGIPDFLKVINRVNDILSFYMEELAGENDNFVHMRAKLSGKGVVAALHEICEETLTLHYRHLVRNT</sequence>
<dbReference type="AlphaFoldDB" id="A0AAV5AJC8"/>
<accession>A0AAV5AJC8</accession>
<dbReference type="EMBL" id="BPWL01000009">
    <property type="protein sequence ID" value="GJJ13623.1"/>
    <property type="molecule type" value="Genomic_DNA"/>
</dbReference>
<dbReference type="SUPFAM" id="SSF48576">
    <property type="entry name" value="Terpenoid synthases"/>
    <property type="match status" value="1"/>
</dbReference>
<name>A0AAV5AJC8_9AGAM</name>
<organism evidence="1 2">
    <name type="scientific">Clathrus columnatus</name>
    <dbReference type="NCBI Taxonomy" id="1419009"/>
    <lineage>
        <taxon>Eukaryota</taxon>
        <taxon>Fungi</taxon>
        <taxon>Dikarya</taxon>
        <taxon>Basidiomycota</taxon>
        <taxon>Agaricomycotina</taxon>
        <taxon>Agaricomycetes</taxon>
        <taxon>Phallomycetidae</taxon>
        <taxon>Phallales</taxon>
        <taxon>Clathraceae</taxon>
        <taxon>Clathrus</taxon>
    </lineage>
</organism>
<keyword evidence="2" id="KW-1185">Reference proteome</keyword>
<evidence type="ECO:0000313" key="2">
    <source>
        <dbReference type="Proteomes" id="UP001050691"/>
    </source>
</evidence>
<reference evidence="1" key="1">
    <citation type="submission" date="2021-10" db="EMBL/GenBank/DDBJ databases">
        <title>De novo Genome Assembly of Clathrus columnatus (Basidiomycota, Fungi) Using Illumina and Nanopore Sequence Data.</title>
        <authorList>
            <person name="Ogiso-Tanaka E."/>
            <person name="Itagaki H."/>
            <person name="Hosoya T."/>
            <person name="Hosaka K."/>
        </authorList>
    </citation>
    <scope>NUCLEOTIDE SEQUENCE</scope>
    <source>
        <strain evidence="1">MO-923</strain>
    </source>
</reference>
<proteinExistence type="predicted"/>
<dbReference type="Proteomes" id="UP001050691">
    <property type="component" value="Unassembled WGS sequence"/>
</dbReference>
<dbReference type="Gene3D" id="1.10.600.10">
    <property type="entry name" value="Farnesyl Diphosphate Synthase"/>
    <property type="match status" value="1"/>
</dbReference>
<evidence type="ECO:0000313" key="1">
    <source>
        <dbReference type="EMBL" id="GJJ13623.1"/>
    </source>
</evidence>
<comment type="caution">
    <text evidence="1">The sequence shown here is derived from an EMBL/GenBank/DDBJ whole genome shotgun (WGS) entry which is preliminary data.</text>
</comment>